<dbReference type="eggNOG" id="COG3425">
    <property type="taxonomic scope" value="Bacteria"/>
</dbReference>
<protein>
    <submittedName>
        <fullName evidence="1">Uncharacterized protein</fullName>
    </submittedName>
</protein>
<dbReference type="InterPro" id="IPR016039">
    <property type="entry name" value="Thiolase-like"/>
</dbReference>
<dbReference type="Gene3D" id="3.40.47.10">
    <property type="match status" value="2"/>
</dbReference>
<dbReference type="EMBL" id="JFYZ01000005">
    <property type="protein sequence ID" value="EZP82958.1"/>
    <property type="molecule type" value="Genomic_DNA"/>
</dbReference>
<accession>A0A031K1R1</accession>
<comment type="caution">
    <text evidence="1">The sequence shown here is derived from an EMBL/GenBank/DDBJ whole genome shotgun (WGS) entry which is preliminary data.</text>
</comment>
<dbReference type="GO" id="GO:0016746">
    <property type="term" value="F:acyltransferase activity"/>
    <property type="evidence" value="ECO:0007669"/>
    <property type="project" value="InterPro"/>
</dbReference>
<gene>
    <name evidence="1" type="ORF">BV97_01882</name>
</gene>
<dbReference type="Proteomes" id="UP000024329">
    <property type="component" value="Unassembled WGS sequence"/>
</dbReference>
<dbReference type="PATRIC" id="fig|158500.4.peg.1926"/>
<reference evidence="1 2" key="1">
    <citation type="submission" date="2014-03" db="EMBL/GenBank/DDBJ databases">
        <title>Whole genome sequence of Novosphingobium resinovorum KF1.</title>
        <authorList>
            <person name="Gan H.M."/>
            <person name="Gan H.Y."/>
            <person name="Chew T.H."/>
            <person name="Savka M.A."/>
        </authorList>
    </citation>
    <scope>NUCLEOTIDE SEQUENCE [LARGE SCALE GENOMIC DNA]</scope>
    <source>
        <strain evidence="1 2">KF1</strain>
    </source>
</reference>
<dbReference type="eggNOG" id="COG1545">
    <property type="taxonomic scope" value="Bacteria"/>
</dbReference>
<proteinExistence type="predicted"/>
<dbReference type="AlphaFoldDB" id="A0A031K1R1"/>
<dbReference type="RefSeq" id="WP_036525279.1">
    <property type="nucleotide sequence ID" value="NZ_CP017076.1"/>
</dbReference>
<evidence type="ECO:0000313" key="2">
    <source>
        <dbReference type="Proteomes" id="UP000024329"/>
    </source>
</evidence>
<dbReference type="OrthoDB" id="8771453at2"/>
<evidence type="ECO:0000313" key="1">
    <source>
        <dbReference type="EMBL" id="EZP82958.1"/>
    </source>
</evidence>
<dbReference type="SUPFAM" id="SSF53901">
    <property type="entry name" value="Thiolase-like"/>
    <property type="match status" value="2"/>
</dbReference>
<name>A0A031K1R1_9SPHN</name>
<organism evidence="1 2">
    <name type="scientific">Novosphingobium resinovorum</name>
    <dbReference type="NCBI Taxonomy" id="158500"/>
    <lineage>
        <taxon>Bacteria</taxon>
        <taxon>Pseudomonadati</taxon>
        <taxon>Pseudomonadota</taxon>
        <taxon>Alphaproteobacteria</taxon>
        <taxon>Sphingomonadales</taxon>
        <taxon>Sphingomonadaceae</taxon>
        <taxon>Novosphingobium</taxon>
    </lineage>
</organism>
<sequence>MQIGITAMGAYLPALRVDRKAIAREYSWSGLGMPRGGFRALAGWDEDSLTMAVEAARGLVRTAPESLRIASTSAYYTERSQSAIALDALALPRTVRTVDFGNSRRAATTAMLDALLGTGDQIVVASEKRLTQAGSAAQLAYGDGAAAVRIGEGGGARLAGFASVTHDLVDRYASQDHPTPYAYEERFVRDVAVAELIVPAIRDACEEAGIEPGHLTHVAVAEPVGGTWAAAARQLKVAAPNHCQSVSDAAGDLGTAMPLYGLGLALAAAAVGDYVLVVGFGSGVDALVFEVTGEVEGVAGFAEVLTQGFRLTSPTRFLNLSGALSLDWGMRAEFQQKSQATVLERVGRDTIGFIGGRDSGGNVQFPKSAYPVNPALSEPEVLEDVRLADLEAKIVSITADRLNFTPDPPFDFGLVQFDNGARVLMEMVDRPEQGFAVGDRVRMRLRIKSQNRELGTRTYFWKAAPRARPTLGDA</sequence>